<dbReference type="AlphaFoldDB" id="A0A2U1TC37"/>
<evidence type="ECO:0000256" key="3">
    <source>
        <dbReference type="ARBA" id="ARBA00023125"/>
    </source>
</evidence>
<dbReference type="PANTHER" id="PTHR35807">
    <property type="entry name" value="TRANSCRIPTIONAL REGULATOR REDD-RELATED"/>
    <property type="match status" value="1"/>
</dbReference>
<dbReference type="SMART" id="SM01043">
    <property type="entry name" value="BTAD"/>
    <property type="match status" value="1"/>
</dbReference>
<dbReference type="PROSITE" id="PS51755">
    <property type="entry name" value="OMPR_PHOB"/>
    <property type="match status" value="1"/>
</dbReference>
<dbReference type="GO" id="GO:0006355">
    <property type="term" value="P:regulation of DNA-templated transcription"/>
    <property type="evidence" value="ECO:0007669"/>
    <property type="project" value="InterPro"/>
</dbReference>
<dbReference type="CDD" id="cd15831">
    <property type="entry name" value="BTAD"/>
    <property type="match status" value="1"/>
</dbReference>
<keyword evidence="2" id="KW-0805">Transcription regulation</keyword>
<dbReference type="Pfam" id="PF03704">
    <property type="entry name" value="BTAD"/>
    <property type="match status" value="1"/>
</dbReference>
<dbReference type="Gene3D" id="1.10.10.10">
    <property type="entry name" value="Winged helix-like DNA-binding domain superfamily/Winged helix DNA-binding domain"/>
    <property type="match status" value="1"/>
</dbReference>
<dbReference type="InterPro" id="IPR011990">
    <property type="entry name" value="TPR-like_helical_dom_sf"/>
</dbReference>
<dbReference type="InterPro" id="IPR036388">
    <property type="entry name" value="WH-like_DNA-bd_sf"/>
</dbReference>
<dbReference type="InterPro" id="IPR016032">
    <property type="entry name" value="Sig_transdc_resp-reg_C-effctor"/>
</dbReference>
<evidence type="ECO:0000256" key="4">
    <source>
        <dbReference type="ARBA" id="ARBA00023163"/>
    </source>
</evidence>
<gene>
    <name evidence="7" type="ORF">DF223_12765</name>
</gene>
<keyword evidence="4" id="KW-0804">Transcription</keyword>
<dbReference type="InterPro" id="IPR051677">
    <property type="entry name" value="AfsR-DnrI-RedD_regulator"/>
</dbReference>
<comment type="similarity">
    <text evidence="1">Belongs to the AfsR/DnrI/RedD regulatory family.</text>
</comment>
<evidence type="ECO:0000256" key="2">
    <source>
        <dbReference type="ARBA" id="ARBA00023015"/>
    </source>
</evidence>
<evidence type="ECO:0000256" key="1">
    <source>
        <dbReference type="ARBA" id="ARBA00005820"/>
    </source>
</evidence>
<dbReference type="EMBL" id="QEFB01000013">
    <property type="protein sequence ID" value="PWC06455.1"/>
    <property type="molecule type" value="Genomic_DNA"/>
</dbReference>
<dbReference type="SMART" id="SM00862">
    <property type="entry name" value="Trans_reg_C"/>
    <property type="match status" value="1"/>
</dbReference>
<accession>A0A2U1TC37</accession>
<evidence type="ECO:0000313" key="8">
    <source>
        <dbReference type="Proteomes" id="UP000244962"/>
    </source>
</evidence>
<dbReference type="InterPro" id="IPR005158">
    <property type="entry name" value="BTAD"/>
</dbReference>
<evidence type="ECO:0000259" key="6">
    <source>
        <dbReference type="PROSITE" id="PS51755"/>
    </source>
</evidence>
<dbReference type="PANTHER" id="PTHR35807:SF1">
    <property type="entry name" value="TRANSCRIPTIONAL REGULATOR REDD"/>
    <property type="match status" value="1"/>
</dbReference>
<dbReference type="Proteomes" id="UP000244962">
    <property type="component" value="Unassembled WGS sequence"/>
</dbReference>
<dbReference type="Gene3D" id="1.25.40.10">
    <property type="entry name" value="Tetratricopeptide repeat domain"/>
    <property type="match status" value="1"/>
</dbReference>
<feature type="DNA-binding region" description="OmpR/PhoB-type" evidence="5">
    <location>
        <begin position="1"/>
        <end position="99"/>
    </location>
</feature>
<comment type="caution">
    <text evidence="7">The sequence shown here is derived from an EMBL/GenBank/DDBJ whole genome shotgun (WGS) entry which is preliminary data.</text>
</comment>
<keyword evidence="8" id="KW-1185">Reference proteome</keyword>
<protein>
    <recommendedName>
        <fullName evidence="6">OmpR/PhoB-type domain-containing protein</fullName>
    </recommendedName>
</protein>
<sequence>MSEPRISVFGPVAAEIDGTPLRLSKSRHREILGILITAHGHAVSTAAIIDDLWDEPGTNAIGAVRTFIGELRQLLEPQRQPRTAPRALVTVGDGYALRLNPESVDVWRAERAVAEAATAGPDRAEALLTHALQEWHDEPFAEFASRPWARAEGARLSALRADAVERLADARLALGRADEVLPLLDSHVVAYPWREAGWRMLALALYRTERQAEALATLRRAREHLADDLGLNPGASLATLEREILRNDPALDLPDRNRSLLLRTASAHSRTSSRAQLESASTLLPGLAVSGGLDVATQERMAAIAAAEQLGDSDLTARIVGGYDVPGSWTRSDDPAQSALIVEAALRMLSQLPESASGRSRARLLATVAMESRGTADRGAEAREAERLARRIGDPSLLCFALAALYMQSFETAGLAGVRERIGVEIIEIARDAELPTFEIHGRIIRMQALCALDDLEAASDEASAIDTLAARHERPLASVFPAWFRWTFAAASELPPSGEEMPGFSRGLPALAAVTAVLRRDRHASELPIGDFAPYEPWIRPLLLARAGQRAEAAAALDAVPDPPLDLMLELSWSLVGLAALEVRHGTAAERSHSALLPAANEHAAGSGVVSLGPVADILGELSAMLRST</sequence>
<dbReference type="InterPro" id="IPR001867">
    <property type="entry name" value="OmpR/PhoB-type_DNA-bd"/>
</dbReference>
<reference evidence="8" key="1">
    <citation type="submission" date="2018-04" db="EMBL/GenBank/DDBJ databases">
        <authorList>
            <person name="Liu S."/>
            <person name="Wang Z."/>
            <person name="Li J."/>
        </authorList>
    </citation>
    <scope>NUCLEOTIDE SEQUENCE [LARGE SCALE GENOMIC DNA]</scope>
    <source>
        <strain evidence="8">622</strain>
    </source>
</reference>
<dbReference type="SUPFAM" id="SSF46894">
    <property type="entry name" value="C-terminal effector domain of the bipartite response regulators"/>
    <property type="match status" value="1"/>
</dbReference>
<dbReference type="GO" id="GO:0003677">
    <property type="term" value="F:DNA binding"/>
    <property type="evidence" value="ECO:0007669"/>
    <property type="project" value="UniProtKB-UniRule"/>
</dbReference>
<dbReference type="GO" id="GO:0000160">
    <property type="term" value="P:phosphorelay signal transduction system"/>
    <property type="evidence" value="ECO:0007669"/>
    <property type="project" value="InterPro"/>
</dbReference>
<dbReference type="SUPFAM" id="SSF48452">
    <property type="entry name" value="TPR-like"/>
    <property type="match status" value="1"/>
</dbReference>
<feature type="domain" description="OmpR/PhoB-type" evidence="6">
    <location>
        <begin position="1"/>
        <end position="99"/>
    </location>
</feature>
<organism evidence="7 8">
    <name type="scientific">Mycetocola zhujimingii</name>
    <dbReference type="NCBI Taxonomy" id="2079792"/>
    <lineage>
        <taxon>Bacteria</taxon>
        <taxon>Bacillati</taxon>
        <taxon>Actinomycetota</taxon>
        <taxon>Actinomycetes</taxon>
        <taxon>Micrococcales</taxon>
        <taxon>Microbacteriaceae</taxon>
        <taxon>Mycetocola</taxon>
    </lineage>
</organism>
<name>A0A2U1TC37_9MICO</name>
<proteinExistence type="inferred from homology"/>
<keyword evidence="3 5" id="KW-0238">DNA-binding</keyword>
<dbReference type="RefSeq" id="WP_108963441.1">
    <property type="nucleotide sequence ID" value="NZ_QEFB01000013.1"/>
</dbReference>
<evidence type="ECO:0000256" key="5">
    <source>
        <dbReference type="PROSITE-ProRule" id="PRU01091"/>
    </source>
</evidence>
<dbReference type="Pfam" id="PF00486">
    <property type="entry name" value="Trans_reg_C"/>
    <property type="match status" value="1"/>
</dbReference>
<evidence type="ECO:0000313" key="7">
    <source>
        <dbReference type="EMBL" id="PWC06455.1"/>
    </source>
</evidence>